<name>A0A4V2IW31_9BACT</name>
<protein>
    <submittedName>
        <fullName evidence="1">Uncharacterized protein</fullName>
    </submittedName>
</protein>
<keyword evidence="2" id="KW-1185">Reference proteome</keyword>
<dbReference type="AlphaFoldDB" id="A0A4V2IW31"/>
<dbReference type="RefSeq" id="WP_130922975.1">
    <property type="nucleotide sequence ID" value="NZ_JAANOL010000002.1"/>
</dbReference>
<comment type="caution">
    <text evidence="1">The sequence shown here is derived from an EMBL/GenBank/DDBJ whole genome shotgun (WGS) entry which is preliminary data.</text>
</comment>
<accession>A0A4V2IW31</accession>
<proteinExistence type="predicted"/>
<dbReference type="EMBL" id="SEWY01000002">
    <property type="protein sequence ID" value="TBH74525.1"/>
    <property type="molecule type" value="Genomic_DNA"/>
</dbReference>
<gene>
    <name evidence="1" type="ORF">EWU20_05115</name>
</gene>
<evidence type="ECO:0000313" key="2">
    <source>
        <dbReference type="Proteomes" id="UP000293583"/>
    </source>
</evidence>
<sequence>MLYLKSTTQKSNRFLTGIALAVMLISSIQFNPSPTFKTSEACFLNIFKLEIFGVLDGVKNNTDVDLYLFGIKIF</sequence>
<evidence type="ECO:0000313" key="1">
    <source>
        <dbReference type="EMBL" id="TBH74525.1"/>
    </source>
</evidence>
<dbReference type="Proteomes" id="UP000293583">
    <property type="component" value="Unassembled WGS sequence"/>
</dbReference>
<reference evidence="1 2" key="1">
    <citation type="submission" date="2019-02" db="EMBL/GenBank/DDBJ databases">
        <title>Genome of a new Bacteroidetes strain.</title>
        <authorList>
            <person name="Pitt A."/>
        </authorList>
    </citation>
    <scope>NUCLEOTIDE SEQUENCE [LARGE SCALE GENOMIC DNA]</scope>
    <source>
        <strain evidence="1 2">103A-SOEBACH</strain>
    </source>
</reference>
<organism evidence="1 2">
    <name type="scientific">Aquirufa antheringensis</name>
    <dbReference type="NCBI Taxonomy" id="2516559"/>
    <lineage>
        <taxon>Bacteria</taxon>
        <taxon>Pseudomonadati</taxon>
        <taxon>Bacteroidota</taxon>
        <taxon>Cytophagia</taxon>
        <taxon>Cytophagales</taxon>
        <taxon>Flectobacillaceae</taxon>
        <taxon>Aquirufa</taxon>
    </lineage>
</organism>